<dbReference type="HAMAP" id="MF_00244">
    <property type="entry name" value="NaMN_adenylyltr"/>
    <property type="match status" value="1"/>
</dbReference>
<keyword evidence="4 10" id="KW-0808">Transferase</keyword>
<dbReference type="RefSeq" id="WP_005610042.1">
    <property type="nucleotide sequence ID" value="NZ_CABKOA010000029.1"/>
</dbReference>
<dbReference type="Proteomes" id="UP000260793">
    <property type="component" value="Unassembled WGS sequence"/>
</dbReference>
<dbReference type="GeneID" id="77333932"/>
<dbReference type="EMBL" id="QSQN01000002">
    <property type="protein sequence ID" value="RGK42715.1"/>
    <property type="molecule type" value="Genomic_DNA"/>
</dbReference>
<dbReference type="Proteomes" id="UP000285832">
    <property type="component" value="Unassembled WGS sequence"/>
</dbReference>
<keyword evidence="8 10" id="KW-0520">NAD</keyword>
<sequence>MKVGIMGGTFDPIHIGHLLLGEFAYEDFGLDEIWFVPNGNPPHKETKDSEQALRNRVEMVRLAIEHIPYFKLDLSEADTTKHSYTYQTMKEFNRLYPDVDFYFILGADSLFSIEEWRFFREIFTTCTILAAMRDDKDISAMRGQILYLKQTYGANIELLRAPLVEVSSTTIRKRASDGLTVRFMVPDNVADYIREQKLYREEDR</sequence>
<dbReference type="InterPro" id="IPR004821">
    <property type="entry name" value="Cyt_trans-like"/>
</dbReference>
<evidence type="ECO:0000256" key="3">
    <source>
        <dbReference type="ARBA" id="ARBA00022642"/>
    </source>
</evidence>
<evidence type="ECO:0000313" key="14">
    <source>
        <dbReference type="Proteomes" id="UP000260793"/>
    </source>
</evidence>
<keyword evidence="6 10" id="KW-0547">Nucleotide-binding</keyword>
<evidence type="ECO:0000256" key="7">
    <source>
        <dbReference type="ARBA" id="ARBA00022840"/>
    </source>
</evidence>
<comment type="similarity">
    <text evidence="10">Belongs to the NadD family.</text>
</comment>
<dbReference type="NCBIfam" id="NF000840">
    <property type="entry name" value="PRK00071.1-3"/>
    <property type="match status" value="1"/>
</dbReference>
<evidence type="ECO:0000256" key="8">
    <source>
        <dbReference type="ARBA" id="ARBA00023027"/>
    </source>
</evidence>
<gene>
    <name evidence="10" type="primary">nadD</name>
    <name evidence="13" type="ORF">DW116_00575</name>
    <name evidence="12" type="ORF">DXD17_01165</name>
</gene>
<dbReference type="GO" id="GO:0004515">
    <property type="term" value="F:nicotinate-nucleotide adenylyltransferase activity"/>
    <property type="evidence" value="ECO:0007669"/>
    <property type="project" value="UniProtKB-UniRule"/>
</dbReference>
<dbReference type="PANTHER" id="PTHR39321">
    <property type="entry name" value="NICOTINATE-NUCLEOTIDE ADENYLYLTRANSFERASE-RELATED"/>
    <property type="match status" value="1"/>
</dbReference>
<dbReference type="Gene3D" id="3.40.50.620">
    <property type="entry name" value="HUPs"/>
    <property type="match status" value="1"/>
</dbReference>
<keyword evidence="7 10" id="KW-0067">ATP-binding</keyword>
<dbReference type="GO" id="GO:0009435">
    <property type="term" value="P:NAD+ biosynthetic process"/>
    <property type="evidence" value="ECO:0007669"/>
    <property type="project" value="UniProtKB-UniRule"/>
</dbReference>
<evidence type="ECO:0000313" key="13">
    <source>
        <dbReference type="EMBL" id="RHJ64419.1"/>
    </source>
</evidence>
<evidence type="ECO:0000256" key="4">
    <source>
        <dbReference type="ARBA" id="ARBA00022679"/>
    </source>
</evidence>
<proteinExistence type="inferred from homology"/>
<dbReference type="NCBIfam" id="TIGR00125">
    <property type="entry name" value="cyt_tran_rel"/>
    <property type="match status" value="1"/>
</dbReference>
<dbReference type="InterPro" id="IPR005248">
    <property type="entry name" value="NadD/NMNAT"/>
</dbReference>
<dbReference type="CDD" id="cd02165">
    <property type="entry name" value="NMNAT"/>
    <property type="match status" value="1"/>
</dbReference>
<evidence type="ECO:0000313" key="12">
    <source>
        <dbReference type="EMBL" id="RGK42715.1"/>
    </source>
</evidence>
<dbReference type="NCBIfam" id="TIGR00482">
    <property type="entry name" value="nicotinate (nicotinamide) nucleotide adenylyltransferase"/>
    <property type="match status" value="1"/>
</dbReference>
<comment type="catalytic activity">
    <reaction evidence="9 10">
        <text>nicotinate beta-D-ribonucleotide + ATP + H(+) = deamido-NAD(+) + diphosphate</text>
        <dbReference type="Rhea" id="RHEA:22860"/>
        <dbReference type="ChEBI" id="CHEBI:15378"/>
        <dbReference type="ChEBI" id="CHEBI:30616"/>
        <dbReference type="ChEBI" id="CHEBI:33019"/>
        <dbReference type="ChEBI" id="CHEBI:57502"/>
        <dbReference type="ChEBI" id="CHEBI:58437"/>
        <dbReference type="EC" id="2.7.7.18"/>
    </reaction>
</comment>
<keyword evidence="3 10" id="KW-0662">Pyridine nucleotide biosynthesis</keyword>
<evidence type="ECO:0000256" key="2">
    <source>
        <dbReference type="ARBA" id="ARBA00005019"/>
    </source>
</evidence>
<comment type="function">
    <text evidence="1 10">Catalyzes the reversible adenylation of nicotinate mononucleotide (NaMN) to nicotinic acid adenine dinucleotide (NaAD).</text>
</comment>
<comment type="caution">
    <text evidence="12">The sequence shown here is derived from an EMBL/GenBank/DDBJ whole genome shotgun (WGS) entry which is preliminary data.</text>
</comment>
<dbReference type="EMBL" id="QRMI01000001">
    <property type="protein sequence ID" value="RHJ64419.1"/>
    <property type="molecule type" value="Genomic_DNA"/>
</dbReference>
<dbReference type="EC" id="2.7.7.18" evidence="10"/>
<evidence type="ECO:0000256" key="10">
    <source>
        <dbReference type="HAMAP-Rule" id="MF_00244"/>
    </source>
</evidence>
<name>A0A3E4LZP3_9FIRM</name>
<feature type="domain" description="Cytidyltransferase-like" evidence="11">
    <location>
        <begin position="5"/>
        <end position="174"/>
    </location>
</feature>
<evidence type="ECO:0000256" key="5">
    <source>
        <dbReference type="ARBA" id="ARBA00022695"/>
    </source>
</evidence>
<accession>A0A3E4LZP3</accession>
<dbReference type="PANTHER" id="PTHR39321:SF3">
    <property type="entry name" value="PHOSPHOPANTETHEINE ADENYLYLTRANSFERASE"/>
    <property type="match status" value="1"/>
</dbReference>
<keyword evidence="5 10" id="KW-0548">Nucleotidyltransferase</keyword>
<reference evidence="14 15" key="1">
    <citation type="submission" date="2018-08" db="EMBL/GenBank/DDBJ databases">
        <title>A genome reference for cultivated species of the human gut microbiota.</title>
        <authorList>
            <person name="Zou Y."/>
            <person name="Xue W."/>
            <person name="Luo G."/>
        </authorList>
    </citation>
    <scope>NUCLEOTIDE SEQUENCE [LARGE SCALE GENOMIC DNA]</scope>
    <source>
        <strain evidence="13 15">AM09-9</strain>
        <strain evidence="12 14">TF11-7</strain>
    </source>
</reference>
<dbReference type="GO" id="GO:0005524">
    <property type="term" value="F:ATP binding"/>
    <property type="evidence" value="ECO:0007669"/>
    <property type="project" value="UniProtKB-KW"/>
</dbReference>
<evidence type="ECO:0000259" key="11">
    <source>
        <dbReference type="Pfam" id="PF01467"/>
    </source>
</evidence>
<evidence type="ECO:0000256" key="1">
    <source>
        <dbReference type="ARBA" id="ARBA00002324"/>
    </source>
</evidence>
<protein>
    <recommendedName>
        <fullName evidence="10">Probable nicotinate-nucleotide adenylyltransferase</fullName>
        <ecNumber evidence="10">2.7.7.18</ecNumber>
    </recommendedName>
    <alternativeName>
        <fullName evidence="10">Deamido-NAD(+) diphosphorylase</fullName>
    </alternativeName>
    <alternativeName>
        <fullName evidence="10">Deamido-NAD(+) pyrophosphorylase</fullName>
    </alternativeName>
    <alternativeName>
        <fullName evidence="10">Nicotinate mononucleotide adenylyltransferase</fullName>
        <shortName evidence="10">NaMN adenylyltransferase</shortName>
    </alternativeName>
</protein>
<dbReference type="InterPro" id="IPR014729">
    <property type="entry name" value="Rossmann-like_a/b/a_fold"/>
</dbReference>
<evidence type="ECO:0000313" key="15">
    <source>
        <dbReference type="Proteomes" id="UP000285832"/>
    </source>
</evidence>
<dbReference type="UniPathway" id="UPA00253">
    <property type="reaction ID" value="UER00332"/>
</dbReference>
<comment type="pathway">
    <text evidence="2 10">Cofactor biosynthesis; NAD(+) biosynthesis; deamido-NAD(+) from nicotinate D-ribonucleotide: step 1/1.</text>
</comment>
<dbReference type="AlphaFoldDB" id="A0A3E4LZP3"/>
<dbReference type="Pfam" id="PF01467">
    <property type="entry name" value="CTP_transf_like"/>
    <property type="match status" value="1"/>
</dbReference>
<evidence type="ECO:0000256" key="9">
    <source>
        <dbReference type="ARBA" id="ARBA00048721"/>
    </source>
</evidence>
<evidence type="ECO:0000256" key="6">
    <source>
        <dbReference type="ARBA" id="ARBA00022741"/>
    </source>
</evidence>
<dbReference type="SUPFAM" id="SSF52374">
    <property type="entry name" value="Nucleotidylyl transferase"/>
    <property type="match status" value="1"/>
</dbReference>
<organism evidence="12 14">
    <name type="scientific">[Ruminococcus] lactaris</name>
    <dbReference type="NCBI Taxonomy" id="46228"/>
    <lineage>
        <taxon>Bacteria</taxon>
        <taxon>Bacillati</taxon>
        <taxon>Bacillota</taxon>
        <taxon>Clostridia</taxon>
        <taxon>Lachnospirales</taxon>
        <taxon>Lachnospiraceae</taxon>
        <taxon>Mediterraneibacter</taxon>
    </lineage>
</organism>